<dbReference type="Pfam" id="PF24035">
    <property type="entry name" value="DUF7344"/>
    <property type="match status" value="1"/>
</dbReference>
<proteinExistence type="predicted"/>
<reference evidence="2" key="1">
    <citation type="journal article" date="2014" name="Int. J. Syst. Evol. Microbiol.">
        <title>Complete genome sequence of Corynebacterium casei LMG S-19264T (=DSM 44701T), isolated from a smear-ripened cheese.</title>
        <authorList>
            <consortium name="US DOE Joint Genome Institute (JGI-PGF)"/>
            <person name="Walter F."/>
            <person name="Albersmeier A."/>
            <person name="Kalinowski J."/>
            <person name="Ruckert C."/>
        </authorList>
    </citation>
    <scope>NUCLEOTIDE SEQUENCE</scope>
    <source>
        <strain evidence="2">JCM 17820</strain>
    </source>
</reference>
<organism evidence="2 3">
    <name type="scientific">Haloarcula pellucida</name>
    <dbReference type="NCBI Taxonomy" id="1427151"/>
    <lineage>
        <taxon>Archaea</taxon>
        <taxon>Methanobacteriati</taxon>
        <taxon>Methanobacteriota</taxon>
        <taxon>Stenosarchaea group</taxon>
        <taxon>Halobacteria</taxon>
        <taxon>Halobacteriales</taxon>
        <taxon>Haloarculaceae</taxon>
        <taxon>Haloarcula</taxon>
    </lineage>
</organism>
<keyword evidence="3" id="KW-1185">Reference proteome</keyword>
<protein>
    <recommendedName>
        <fullName evidence="1">DUF7344 domain-containing protein</fullName>
    </recommendedName>
</protein>
<dbReference type="Proteomes" id="UP000605784">
    <property type="component" value="Unassembled WGS sequence"/>
</dbReference>
<name>A0A830GLD3_9EURY</name>
<dbReference type="InterPro" id="IPR055768">
    <property type="entry name" value="DUF7344"/>
</dbReference>
<dbReference type="RefSeq" id="WP_188996118.1">
    <property type="nucleotide sequence ID" value="NZ_BMOU01000002.1"/>
</dbReference>
<reference evidence="2" key="2">
    <citation type="submission" date="2020-09" db="EMBL/GenBank/DDBJ databases">
        <authorList>
            <person name="Sun Q."/>
            <person name="Ohkuma M."/>
        </authorList>
    </citation>
    <scope>NUCLEOTIDE SEQUENCE</scope>
    <source>
        <strain evidence="2">JCM 17820</strain>
    </source>
</reference>
<dbReference type="EMBL" id="BMOU01000002">
    <property type="protein sequence ID" value="GGN91854.1"/>
    <property type="molecule type" value="Genomic_DNA"/>
</dbReference>
<sequence length="115" mass="13142">MVELDRVYRALAAEERRLALACLDHHRQLTLPDLAELVVERQYDTGVAALSGEQLRDTYFRLYHTHIPLLEECGLVQYSQEDDLVAATDRLQTALDSVEENVERLRAFPTDSIGE</sequence>
<evidence type="ECO:0000259" key="1">
    <source>
        <dbReference type="Pfam" id="PF24035"/>
    </source>
</evidence>
<gene>
    <name evidence="2" type="ORF">GCM10009030_15330</name>
</gene>
<comment type="caution">
    <text evidence="2">The sequence shown here is derived from an EMBL/GenBank/DDBJ whole genome shotgun (WGS) entry which is preliminary data.</text>
</comment>
<dbReference type="AlphaFoldDB" id="A0A830GLD3"/>
<evidence type="ECO:0000313" key="3">
    <source>
        <dbReference type="Proteomes" id="UP000605784"/>
    </source>
</evidence>
<evidence type="ECO:0000313" key="2">
    <source>
        <dbReference type="EMBL" id="GGN91854.1"/>
    </source>
</evidence>
<feature type="domain" description="DUF7344" evidence="1">
    <location>
        <begin position="9"/>
        <end position="85"/>
    </location>
</feature>
<accession>A0A830GLD3</accession>